<proteinExistence type="predicted"/>
<dbReference type="SUPFAM" id="SSF52540">
    <property type="entry name" value="P-loop containing nucleoside triphosphate hydrolases"/>
    <property type="match status" value="1"/>
</dbReference>
<sequence length="325" mass="36978">MDEILRIIPPQIQEKLRHLTIQEWDELQEIRLRIGRPIELIFSGHQQVLSEVIPSERDSQYVINQLGDYSIYRLEDELREGYITIAGGHRVGLAGKVNTEKGFVKAIRHISSFNIRIAREKIGVANEVVESLYEDCYRNTLLIGPPQTGKTTLLRDMARIISEGSNHLPSRKVGIIDERSEIAGSLHGVPQHQLGLRTDVMDACPKAEGMMMMIRSMSPEVLIVDEIGSKEDVKALMEAVYAGVTVISTVHGDSYDSVKHRPSLRPLFQNHVFERYIVLNEWDRSGFTRTLLNHQGQRIPLKKRCMANEMDRSTSPTVRYNVGRI</sequence>
<dbReference type="NCBIfam" id="TIGR02858">
    <property type="entry name" value="spore_III_AA"/>
    <property type="match status" value="1"/>
</dbReference>
<dbReference type="AlphaFoldDB" id="A0A0A2TFR3"/>
<dbReference type="RefSeq" id="WP_036818670.1">
    <property type="nucleotide sequence ID" value="NZ_AVBF01000020.1"/>
</dbReference>
<evidence type="ECO:0000313" key="4">
    <source>
        <dbReference type="EMBL" id="KGP72931.1"/>
    </source>
</evidence>
<feature type="domain" description="AAA+ ATPase" evidence="3">
    <location>
        <begin position="136"/>
        <end position="278"/>
    </location>
</feature>
<organism evidence="4 5">
    <name type="scientific">Pontibacillus yanchengensis Y32</name>
    <dbReference type="NCBI Taxonomy" id="1385514"/>
    <lineage>
        <taxon>Bacteria</taxon>
        <taxon>Bacillati</taxon>
        <taxon>Bacillota</taxon>
        <taxon>Bacilli</taxon>
        <taxon>Bacillales</taxon>
        <taxon>Bacillaceae</taxon>
        <taxon>Pontibacillus</taxon>
    </lineage>
</organism>
<name>A0A0A2TFR3_9BACI</name>
<evidence type="ECO:0000313" key="5">
    <source>
        <dbReference type="Proteomes" id="UP000030147"/>
    </source>
</evidence>
<protein>
    <submittedName>
        <fullName evidence="4">Stage III sporulation protein AA</fullName>
    </submittedName>
</protein>
<dbReference type="OrthoDB" id="9768243at2"/>
<dbReference type="GO" id="GO:0005524">
    <property type="term" value="F:ATP binding"/>
    <property type="evidence" value="ECO:0007669"/>
    <property type="project" value="UniProtKB-KW"/>
</dbReference>
<dbReference type="STRING" id="1385514.N782_08450"/>
<comment type="caution">
    <text evidence="4">The sequence shown here is derived from an EMBL/GenBank/DDBJ whole genome shotgun (WGS) entry which is preliminary data.</text>
</comment>
<dbReference type="InterPro" id="IPR027417">
    <property type="entry name" value="P-loop_NTPase"/>
</dbReference>
<dbReference type="EMBL" id="AVBF01000020">
    <property type="protein sequence ID" value="KGP72931.1"/>
    <property type="molecule type" value="Genomic_DNA"/>
</dbReference>
<dbReference type="PANTHER" id="PTHR20953:SF3">
    <property type="entry name" value="P-LOOP CONTAINING NUCLEOSIDE TRIPHOSPHATE HYDROLASES SUPERFAMILY PROTEIN"/>
    <property type="match status" value="1"/>
</dbReference>
<gene>
    <name evidence="4" type="ORF">N782_08450</name>
</gene>
<evidence type="ECO:0000256" key="1">
    <source>
        <dbReference type="ARBA" id="ARBA00022741"/>
    </source>
</evidence>
<dbReference type="InterPro" id="IPR045735">
    <property type="entry name" value="Spore_III_AA_AAA+_ATPase"/>
</dbReference>
<dbReference type="eggNOG" id="COG3854">
    <property type="taxonomic scope" value="Bacteria"/>
</dbReference>
<dbReference type="InterPro" id="IPR003593">
    <property type="entry name" value="AAA+_ATPase"/>
</dbReference>
<dbReference type="PANTHER" id="PTHR20953">
    <property type="entry name" value="KINASE-RELATED"/>
    <property type="match status" value="1"/>
</dbReference>
<keyword evidence="2" id="KW-0067">ATP-binding</keyword>
<accession>A0A0A2TFR3</accession>
<dbReference type="Proteomes" id="UP000030147">
    <property type="component" value="Unassembled WGS sequence"/>
</dbReference>
<dbReference type="CDD" id="cd00009">
    <property type="entry name" value="AAA"/>
    <property type="match status" value="1"/>
</dbReference>
<dbReference type="Gene3D" id="3.40.50.300">
    <property type="entry name" value="P-loop containing nucleotide triphosphate hydrolases"/>
    <property type="match status" value="1"/>
</dbReference>
<keyword evidence="5" id="KW-1185">Reference proteome</keyword>
<keyword evidence="1" id="KW-0547">Nucleotide-binding</keyword>
<evidence type="ECO:0000259" key="3">
    <source>
        <dbReference type="SMART" id="SM00382"/>
    </source>
</evidence>
<reference evidence="4 5" key="1">
    <citation type="journal article" date="2015" name="Stand. Genomic Sci.">
        <title>High quality draft genome sequence of the moderately halophilic bacterium Pontibacillus yanchengensis Y32(T) and comparison among Pontibacillus genomes.</title>
        <authorList>
            <person name="Huang J."/>
            <person name="Qiao Z.X."/>
            <person name="Tang J.W."/>
            <person name="Wang G."/>
        </authorList>
    </citation>
    <scope>NUCLEOTIDE SEQUENCE [LARGE SCALE GENOMIC DNA]</scope>
    <source>
        <strain evidence="4 5">Y32</strain>
    </source>
</reference>
<dbReference type="SMART" id="SM00382">
    <property type="entry name" value="AAA"/>
    <property type="match status" value="1"/>
</dbReference>
<dbReference type="Pfam" id="PF19568">
    <property type="entry name" value="Spore_III_AA"/>
    <property type="match status" value="1"/>
</dbReference>
<evidence type="ECO:0000256" key="2">
    <source>
        <dbReference type="ARBA" id="ARBA00022840"/>
    </source>
</evidence>
<dbReference type="InterPro" id="IPR014217">
    <property type="entry name" value="Spore_III_AA"/>
</dbReference>